<dbReference type="Gene3D" id="3.40.50.300">
    <property type="entry name" value="P-loop containing nucleotide triphosphate hydrolases"/>
    <property type="match status" value="1"/>
</dbReference>
<keyword evidence="2" id="KW-1185">Reference proteome</keyword>
<sequence>MFKENTLSEICSPRFIVQINDSFIFWFERSNQYLVVSKTINDLLGLFFETTNKSSFLTACIDQNISLEEAHTIYDDIHKLIKQANTSADQNSASVLIPKIATPIVIKQYLLKTSSVIINYGTLELEKFIHPQWAHALTKKKNCDHTTTFDVFKVQDHNFLFVNKKYIKHYHANESHVLAGQINLQIINALYAKEESDWMATFHASTVCNDQEAIMIIGASGNGKSTLSAVLMASGIDVLADDFTPLLAENKEVYRFPSGISVKVGAFNMLKELYPDFEEYPLDVSTSKNVPIRYIPPIKNLESGTSHLPCKKIVYVHYNPTAISSMEKISTARILETLITESWLSPLTSNVELFLDWIKDLQCYELIYSDNEMAVSKFNELFGS</sequence>
<evidence type="ECO:0000313" key="2">
    <source>
        <dbReference type="Proteomes" id="UP000294689"/>
    </source>
</evidence>
<accession>A0A4R7Q7G9</accession>
<reference evidence="1 2" key="1">
    <citation type="submission" date="2019-03" db="EMBL/GenBank/DDBJ databases">
        <title>Genomic Encyclopedia of Archaeal and Bacterial Type Strains, Phase II (KMG-II): from individual species to whole genera.</title>
        <authorList>
            <person name="Goeker M."/>
        </authorList>
    </citation>
    <scope>NUCLEOTIDE SEQUENCE [LARGE SCALE GENOMIC DNA]</scope>
    <source>
        <strain evidence="1 2">DSM 28135</strain>
    </source>
</reference>
<dbReference type="SUPFAM" id="SSF53795">
    <property type="entry name" value="PEP carboxykinase-like"/>
    <property type="match status" value="1"/>
</dbReference>
<evidence type="ECO:0000313" key="1">
    <source>
        <dbReference type="EMBL" id="TDU42912.1"/>
    </source>
</evidence>
<dbReference type="RefSeq" id="WP_133756419.1">
    <property type="nucleotide sequence ID" value="NZ_SOBW01000007.1"/>
</dbReference>
<organism evidence="1 2">
    <name type="scientific">Gelidibacter sediminis</name>
    <dbReference type="NCBI Taxonomy" id="1608710"/>
    <lineage>
        <taxon>Bacteria</taxon>
        <taxon>Pseudomonadati</taxon>
        <taxon>Bacteroidota</taxon>
        <taxon>Flavobacteriia</taxon>
        <taxon>Flavobacteriales</taxon>
        <taxon>Flavobacteriaceae</taxon>
        <taxon>Gelidibacter</taxon>
    </lineage>
</organism>
<gene>
    <name evidence="1" type="ORF">BXY82_0313</name>
</gene>
<dbReference type="InterPro" id="IPR027417">
    <property type="entry name" value="P-loop_NTPase"/>
</dbReference>
<proteinExistence type="predicted"/>
<evidence type="ECO:0008006" key="3">
    <source>
        <dbReference type="Google" id="ProtNLM"/>
    </source>
</evidence>
<dbReference type="AlphaFoldDB" id="A0A4R7Q7G9"/>
<dbReference type="OrthoDB" id="1116059at2"/>
<comment type="caution">
    <text evidence="1">The sequence shown here is derived from an EMBL/GenBank/DDBJ whole genome shotgun (WGS) entry which is preliminary data.</text>
</comment>
<protein>
    <recommendedName>
        <fullName evidence="3">HprK-related kinase B</fullName>
    </recommendedName>
</protein>
<dbReference type="EMBL" id="SOBW01000007">
    <property type="protein sequence ID" value="TDU42912.1"/>
    <property type="molecule type" value="Genomic_DNA"/>
</dbReference>
<name>A0A4R7Q7G9_9FLAO</name>
<dbReference type="Proteomes" id="UP000294689">
    <property type="component" value="Unassembled WGS sequence"/>
</dbReference>